<gene>
    <name evidence="7 9" type="primary">recO</name>
    <name evidence="9" type="ORF">QF118_05135</name>
</gene>
<keyword evidence="5 7" id="KW-0234">DNA repair</keyword>
<sequence>MEWRDTGILLSSRKHGESSLILEVFTPRHGRHMGVLKGGTSRKMAPHLQPGAQLDLTWKARLQDHMGAFTAEPERSRAAQAMGSRIALAGLNATLALLSFCLPEREPHPPLYQRSEALLDLLDQQALWPLAYLRWELALLEDLGFGLDLTRCAATGSTDDLAYVSPKSGRAVSRAGAGAWADRLLPLPPVLRGQGDAADAEILTALGTTGFFLEHRLAPQLGERPLPAARGALVDLLARLAAAEG</sequence>
<name>A0ABY8QJY5_9RHOB</name>
<keyword evidence="10" id="KW-1185">Reference proteome</keyword>
<feature type="domain" description="DNA replication/recombination mediator RecO N-terminal" evidence="8">
    <location>
        <begin position="1"/>
        <end position="71"/>
    </location>
</feature>
<evidence type="ECO:0000256" key="6">
    <source>
        <dbReference type="ARBA" id="ARBA00033409"/>
    </source>
</evidence>
<evidence type="ECO:0000313" key="10">
    <source>
        <dbReference type="Proteomes" id="UP001241605"/>
    </source>
</evidence>
<dbReference type="InterPro" id="IPR003717">
    <property type="entry name" value="RecO"/>
</dbReference>
<dbReference type="PANTHER" id="PTHR33991:SF1">
    <property type="entry name" value="DNA REPAIR PROTEIN RECO"/>
    <property type="match status" value="1"/>
</dbReference>
<dbReference type="EMBL" id="CP124616">
    <property type="protein sequence ID" value="WGW04934.1"/>
    <property type="molecule type" value="Genomic_DNA"/>
</dbReference>
<dbReference type="Gene3D" id="2.40.50.140">
    <property type="entry name" value="Nucleic acid-binding proteins"/>
    <property type="match status" value="1"/>
</dbReference>
<reference evidence="9 10" key="1">
    <citation type="submission" date="2023-05" db="EMBL/GenBank/DDBJ databases">
        <title>YMD87, complete Genome.</title>
        <authorList>
            <person name="Zhang J."/>
            <person name="Xu X."/>
        </authorList>
    </citation>
    <scope>NUCLEOTIDE SEQUENCE [LARGE SCALE GENOMIC DNA]</scope>
    <source>
        <strain evidence="9 10">YMD87</strain>
    </source>
</reference>
<organism evidence="9 10">
    <name type="scientific">Tropicibacter oceani</name>
    <dbReference type="NCBI Taxonomy" id="3058420"/>
    <lineage>
        <taxon>Bacteria</taxon>
        <taxon>Pseudomonadati</taxon>
        <taxon>Pseudomonadota</taxon>
        <taxon>Alphaproteobacteria</taxon>
        <taxon>Rhodobacterales</taxon>
        <taxon>Roseobacteraceae</taxon>
        <taxon>Tropicibacter</taxon>
    </lineage>
</organism>
<proteinExistence type="inferred from homology"/>
<evidence type="ECO:0000256" key="7">
    <source>
        <dbReference type="HAMAP-Rule" id="MF_00201"/>
    </source>
</evidence>
<dbReference type="RefSeq" id="WP_282301571.1">
    <property type="nucleotide sequence ID" value="NZ_CP124616.1"/>
</dbReference>
<keyword evidence="4 7" id="KW-0233">DNA recombination</keyword>
<keyword evidence="3 7" id="KW-0227">DNA damage</keyword>
<dbReference type="Proteomes" id="UP001241605">
    <property type="component" value="Chromosome"/>
</dbReference>
<dbReference type="InterPro" id="IPR037278">
    <property type="entry name" value="ARFGAP/RecO"/>
</dbReference>
<dbReference type="InterPro" id="IPR012340">
    <property type="entry name" value="NA-bd_OB-fold"/>
</dbReference>
<evidence type="ECO:0000256" key="2">
    <source>
        <dbReference type="ARBA" id="ARBA00021310"/>
    </source>
</evidence>
<protein>
    <recommendedName>
        <fullName evidence="2 7">DNA repair protein RecO</fullName>
    </recommendedName>
    <alternativeName>
        <fullName evidence="6 7">Recombination protein O</fullName>
    </alternativeName>
</protein>
<evidence type="ECO:0000259" key="8">
    <source>
        <dbReference type="Pfam" id="PF11967"/>
    </source>
</evidence>
<comment type="similarity">
    <text evidence="1 7">Belongs to the RecO family.</text>
</comment>
<evidence type="ECO:0000256" key="4">
    <source>
        <dbReference type="ARBA" id="ARBA00023172"/>
    </source>
</evidence>
<dbReference type="InterPro" id="IPR022572">
    <property type="entry name" value="DNA_rep/recomb_RecO_N"/>
</dbReference>
<comment type="function">
    <text evidence="7">Involved in DNA repair and RecF pathway recombination.</text>
</comment>
<dbReference type="SUPFAM" id="SSF57863">
    <property type="entry name" value="ArfGap/RecO-like zinc finger"/>
    <property type="match status" value="1"/>
</dbReference>
<dbReference type="Pfam" id="PF02565">
    <property type="entry name" value="RecO_C"/>
    <property type="match status" value="1"/>
</dbReference>
<dbReference type="NCBIfam" id="TIGR00613">
    <property type="entry name" value="reco"/>
    <property type="match status" value="1"/>
</dbReference>
<evidence type="ECO:0000313" key="9">
    <source>
        <dbReference type="EMBL" id="WGW04934.1"/>
    </source>
</evidence>
<dbReference type="HAMAP" id="MF_00201">
    <property type="entry name" value="RecO"/>
    <property type="match status" value="1"/>
</dbReference>
<dbReference type="PANTHER" id="PTHR33991">
    <property type="entry name" value="DNA REPAIR PROTEIN RECO"/>
    <property type="match status" value="1"/>
</dbReference>
<dbReference type="Pfam" id="PF11967">
    <property type="entry name" value="RecO_N"/>
    <property type="match status" value="1"/>
</dbReference>
<dbReference type="InterPro" id="IPR042242">
    <property type="entry name" value="RecO_C"/>
</dbReference>
<accession>A0ABY8QJY5</accession>
<dbReference type="Gene3D" id="1.20.1440.120">
    <property type="entry name" value="Recombination protein O, C-terminal domain"/>
    <property type="match status" value="1"/>
</dbReference>
<evidence type="ECO:0000256" key="1">
    <source>
        <dbReference type="ARBA" id="ARBA00007452"/>
    </source>
</evidence>
<dbReference type="SUPFAM" id="SSF50249">
    <property type="entry name" value="Nucleic acid-binding proteins"/>
    <property type="match status" value="1"/>
</dbReference>
<evidence type="ECO:0000256" key="5">
    <source>
        <dbReference type="ARBA" id="ARBA00023204"/>
    </source>
</evidence>
<evidence type="ECO:0000256" key="3">
    <source>
        <dbReference type="ARBA" id="ARBA00022763"/>
    </source>
</evidence>